<keyword evidence="3" id="KW-0378">Hydrolase</keyword>
<dbReference type="Proteomes" id="UP000380386">
    <property type="component" value="Unassembled WGS sequence"/>
</dbReference>
<dbReference type="GO" id="GO:0000287">
    <property type="term" value="F:magnesium ion binding"/>
    <property type="evidence" value="ECO:0007669"/>
    <property type="project" value="InterPro"/>
</dbReference>
<dbReference type="OrthoDB" id="9809956at2"/>
<accession>A0A5P0ZIQ3</accession>
<dbReference type="AlphaFoldDB" id="A0A5P0ZIQ3"/>
<reference evidence="7 8" key="1">
    <citation type="journal article" date="2019" name="Syst. Appl. Microbiol.">
        <title>Polyphasic characterization of two novel Lactobacillus spp. isolated from blown salami packages: Description of Lactobacillus halodurans sp. nov. and Lactobacillus salsicarnum sp. nov.</title>
        <authorList>
            <person name="Schuster J.A."/>
            <person name="Klingl A."/>
            <person name="Vogel R.F."/>
            <person name="Ehrmann M.A."/>
        </authorList>
    </citation>
    <scope>NUCLEOTIDE SEQUENCE [LARGE SCALE GENOMIC DNA]</scope>
    <source>
        <strain evidence="7 8">TMW 1.2118</strain>
    </source>
</reference>
<feature type="domain" description="dUTPase-like" evidence="6">
    <location>
        <begin position="74"/>
        <end position="179"/>
    </location>
</feature>
<comment type="similarity">
    <text evidence="1">Belongs to the dUTPase family.</text>
</comment>
<dbReference type="CDD" id="cd07557">
    <property type="entry name" value="trimeric_dUTPase"/>
    <property type="match status" value="1"/>
</dbReference>
<dbReference type="PANTHER" id="PTHR11241">
    <property type="entry name" value="DEOXYURIDINE 5'-TRIPHOSPHATE NUCLEOTIDOHYDROLASE"/>
    <property type="match status" value="1"/>
</dbReference>
<dbReference type="InterPro" id="IPR036157">
    <property type="entry name" value="dUTPase-like_sf"/>
</dbReference>
<name>A0A5P0ZIQ3_9LACO</name>
<gene>
    <name evidence="7" type="ORF">FHL02_08040</name>
</gene>
<dbReference type="GO" id="GO:0006226">
    <property type="term" value="P:dUMP biosynthetic process"/>
    <property type="evidence" value="ECO:0007669"/>
    <property type="project" value="InterPro"/>
</dbReference>
<evidence type="ECO:0000256" key="2">
    <source>
        <dbReference type="ARBA" id="ARBA00012379"/>
    </source>
</evidence>
<comment type="caution">
    <text evidence="7">The sequence shown here is derived from an EMBL/GenBank/DDBJ whole genome shotgun (WGS) entry which is preliminary data.</text>
</comment>
<dbReference type="InterPro" id="IPR033704">
    <property type="entry name" value="dUTPase_trimeric"/>
</dbReference>
<proteinExistence type="inferred from homology"/>
<evidence type="ECO:0000313" key="7">
    <source>
        <dbReference type="EMBL" id="MQS52969.1"/>
    </source>
</evidence>
<evidence type="ECO:0000256" key="5">
    <source>
        <dbReference type="ARBA" id="ARBA00047686"/>
    </source>
</evidence>
<protein>
    <recommendedName>
        <fullName evidence="2">dUTP diphosphatase</fullName>
        <ecNumber evidence="2">3.6.1.23</ecNumber>
    </recommendedName>
</protein>
<dbReference type="Gene3D" id="2.70.40.10">
    <property type="match status" value="1"/>
</dbReference>
<keyword evidence="4" id="KW-0546">Nucleotide metabolism</keyword>
<dbReference type="InterPro" id="IPR029054">
    <property type="entry name" value="dUTPase-like"/>
</dbReference>
<sequence>MPKKRGFEIVEKYQDKNINLPVRQTKNAAGYDIESAEDFVVPSMWKFGVLNAIKFLLSKGKMDDAKLDEVQKSIKPVLVPTGVKAYMQDDEVLIISSRSSNPLKRGLSIPNGIGVVDADYYNNEGNEGELFIQLVNFFPKDMHIKKGERLAQGIFLKYLTTDDDQGGLKERQGGFGSSGVK</sequence>
<evidence type="ECO:0000256" key="3">
    <source>
        <dbReference type="ARBA" id="ARBA00022801"/>
    </source>
</evidence>
<organism evidence="7 8">
    <name type="scientific">Companilactobacillus mishanensis</name>
    <dbReference type="NCBI Taxonomy" id="2486008"/>
    <lineage>
        <taxon>Bacteria</taxon>
        <taxon>Bacillati</taxon>
        <taxon>Bacillota</taxon>
        <taxon>Bacilli</taxon>
        <taxon>Lactobacillales</taxon>
        <taxon>Lactobacillaceae</taxon>
        <taxon>Companilactobacillus</taxon>
    </lineage>
</organism>
<dbReference type="GO" id="GO:0004170">
    <property type="term" value="F:dUTP diphosphatase activity"/>
    <property type="evidence" value="ECO:0007669"/>
    <property type="project" value="UniProtKB-EC"/>
</dbReference>
<dbReference type="EC" id="3.6.1.23" evidence="2"/>
<evidence type="ECO:0000256" key="4">
    <source>
        <dbReference type="ARBA" id="ARBA00023080"/>
    </source>
</evidence>
<evidence type="ECO:0000259" key="6">
    <source>
        <dbReference type="Pfam" id="PF00692"/>
    </source>
</evidence>
<dbReference type="EMBL" id="VDFM01000009">
    <property type="protein sequence ID" value="MQS52969.1"/>
    <property type="molecule type" value="Genomic_DNA"/>
</dbReference>
<dbReference type="RefSeq" id="WP_153383512.1">
    <property type="nucleotide sequence ID" value="NZ_VDFM01000009.1"/>
</dbReference>
<evidence type="ECO:0000313" key="8">
    <source>
        <dbReference type="Proteomes" id="UP000380386"/>
    </source>
</evidence>
<dbReference type="GO" id="GO:0046081">
    <property type="term" value="P:dUTP catabolic process"/>
    <property type="evidence" value="ECO:0007669"/>
    <property type="project" value="InterPro"/>
</dbReference>
<dbReference type="InterPro" id="IPR008181">
    <property type="entry name" value="dUTPase"/>
</dbReference>
<comment type="catalytic activity">
    <reaction evidence="5">
        <text>dUTP + H2O = dUMP + diphosphate + H(+)</text>
        <dbReference type="Rhea" id="RHEA:10248"/>
        <dbReference type="ChEBI" id="CHEBI:15377"/>
        <dbReference type="ChEBI" id="CHEBI:15378"/>
        <dbReference type="ChEBI" id="CHEBI:33019"/>
        <dbReference type="ChEBI" id="CHEBI:61555"/>
        <dbReference type="ChEBI" id="CHEBI:246422"/>
        <dbReference type="EC" id="3.6.1.23"/>
    </reaction>
</comment>
<dbReference type="PANTHER" id="PTHR11241:SF0">
    <property type="entry name" value="DEOXYURIDINE 5'-TRIPHOSPHATE NUCLEOTIDOHYDROLASE"/>
    <property type="match status" value="1"/>
</dbReference>
<dbReference type="SUPFAM" id="SSF51283">
    <property type="entry name" value="dUTPase-like"/>
    <property type="match status" value="1"/>
</dbReference>
<dbReference type="Pfam" id="PF00692">
    <property type="entry name" value="dUTPase"/>
    <property type="match status" value="1"/>
</dbReference>
<evidence type="ECO:0000256" key="1">
    <source>
        <dbReference type="ARBA" id="ARBA00006581"/>
    </source>
</evidence>